<reference evidence="1" key="2">
    <citation type="submission" date="2020-09" db="EMBL/GenBank/DDBJ databases">
        <authorList>
            <person name="Sun Q."/>
            <person name="Zhou Y."/>
        </authorList>
    </citation>
    <scope>NUCLEOTIDE SEQUENCE</scope>
    <source>
        <strain evidence="1">CGMCC 1.15330</strain>
    </source>
</reference>
<reference evidence="1" key="1">
    <citation type="journal article" date="2014" name="Int. J. Syst. Evol. Microbiol.">
        <title>Complete genome sequence of Corynebacterium casei LMG S-19264T (=DSM 44701T), isolated from a smear-ripened cheese.</title>
        <authorList>
            <consortium name="US DOE Joint Genome Institute (JGI-PGF)"/>
            <person name="Walter F."/>
            <person name="Albersmeier A."/>
            <person name="Kalinowski J."/>
            <person name="Ruckert C."/>
        </authorList>
    </citation>
    <scope>NUCLEOTIDE SEQUENCE</scope>
    <source>
        <strain evidence="1">CGMCC 1.15330</strain>
    </source>
</reference>
<evidence type="ECO:0000313" key="2">
    <source>
        <dbReference type="Proteomes" id="UP000623067"/>
    </source>
</evidence>
<dbReference type="EMBL" id="BMIH01000001">
    <property type="protein sequence ID" value="GGB15252.1"/>
    <property type="molecule type" value="Genomic_DNA"/>
</dbReference>
<protein>
    <submittedName>
        <fullName evidence="1">Uncharacterized protein</fullName>
    </submittedName>
</protein>
<keyword evidence="2" id="KW-1185">Reference proteome</keyword>
<name>A0A916STA5_9SPHN</name>
<evidence type="ECO:0000313" key="1">
    <source>
        <dbReference type="EMBL" id="GGB15252.1"/>
    </source>
</evidence>
<dbReference type="RefSeq" id="WP_188656657.1">
    <property type="nucleotide sequence ID" value="NZ_BMIH01000001.1"/>
</dbReference>
<comment type="caution">
    <text evidence="1">The sequence shown here is derived from an EMBL/GenBank/DDBJ whole genome shotgun (WGS) entry which is preliminary data.</text>
</comment>
<sequence length="61" mass="6946">MARCRLCTSNDEDAVIEHLAEYTWNARVERMAEDVPWSEAGATWQALFREYAVSVVQALKG</sequence>
<gene>
    <name evidence="1" type="ORF">GCM10011380_00860</name>
</gene>
<organism evidence="1 2">
    <name type="scientific">Sphingomonas metalli</name>
    <dbReference type="NCBI Taxonomy" id="1779358"/>
    <lineage>
        <taxon>Bacteria</taxon>
        <taxon>Pseudomonadati</taxon>
        <taxon>Pseudomonadota</taxon>
        <taxon>Alphaproteobacteria</taxon>
        <taxon>Sphingomonadales</taxon>
        <taxon>Sphingomonadaceae</taxon>
        <taxon>Sphingomonas</taxon>
    </lineage>
</organism>
<accession>A0A916STA5</accession>
<dbReference type="Proteomes" id="UP000623067">
    <property type="component" value="Unassembled WGS sequence"/>
</dbReference>
<dbReference type="AlphaFoldDB" id="A0A916STA5"/>
<proteinExistence type="predicted"/>